<dbReference type="AlphaFoldDB" id="A0A2U3QAC3"/>
<protein>
    <submittedName>
        <fullName evidence="1">Uncharacterized protein</fullName>
    </submittedName>
</protein>
<name>A0A2U3QAC3_9BRAD</name>
<proteinExistence type="predicted"/>
<accession>A0A2U3QAC3</accession>
<dbReference type="Proteomes" id="UP000246085">
    <property type="component" value="Chromosome BRAD3257"/>
</dbReference>
<sequence>MRIMTKPKHDVVQVHDATVRLVRWGLRALNRLSQSIAPFGPIDAGLDGAHRESPMSPPAVQELNGARTAKRNFIETPVRRTERIKRSKANDKPFHSY</sequence>
<reference evidence="1 2" key="1">
    <citation type="submission" date="2018-03" db="EMBL/GenBank/DDBJ databases">
        <authorList>
            <person name="Gully D."/>
        </authorList>
    </citation>
    <scope>NUCLEOTIDE SEQUENCE [LARGE SCALE GENOMIC DNA]</scope>
    <source>
        <strain evidence="1">ORS3257</strain>
    </source>
</reference>
<dbReference type="KEGG" id="bvz:BRAD3257_7691"/>
<dbReference type="EMBL" id="LS398110">
    <property type="protein sequence ID" value="SPP98353.1"/>
    <property type="molecule type" value="Genomic_DNA"/>
</dbReference>
<evidence type="ECO:0000313" key="2">
    <source>
        <dbReference type="Proteomes" id="UP000246085"/>
    </source>
</evidence>
<evidence type="ECO:0000313" key="1">
    <source>
        <dbReference type="EMBL" id="SPP98353.1"/>
    </source>
</evidence>
<gene>
    <name evidence="1" type="ORF">BRAD3257_7691</name>
</gene>
<organism evidence="1 2">
    <name type="scientific">Bradyrhizobium vignae</name>
    <dbReference type="NCBI Taxonomy" id="1549949"/>
    <lineage>
        <taxon>Bacteria</taxon>
        <taxon>Pseudomonadati</taxon>
        <taxon>Pseudomonadota</taxon>
        <taxon>Alphaproteobacteria</taxon>
        <taxon>Hyphomicrobiales</taxon>
        <taxon>Nitrobacteraceae</taxon>
        <taxon>Bradyrhizobium</taxon>
    </lineage>
</organism>